<accession>A0A375ITG5</accession>
<dbReference type="EMBL" id="OVTA01000001">
    <property type="protein sequence ID" value="SPR95858.1"/>
    <property type="molecule type" value="Genomic_DNA"/>
</dbReference>
<evidence type="ECO:0000313" key="1">
    <source>
        <dbReference type="EMBL" id="SPR95858.1"/>
    </source>
</evidence>
<dbReference type="Proteomes" id="UP000256805">
    <property type="component" value="Unassembled WGS sequence"/>
</dbReference>
<protein>
    <submittedName>
        <fullName evidence="1">Uncharacterized protein</fullName>
    </submittedName>
</protein>
<evidence type="ECO:0000313" key="2">
    <source>
        <dbReference type="Proteomes" id="UP000256805"/>
    </source>
</evidence>
<organism evidence="1 2">
    <name type="scientific">Cupriavidus taiwanensis</name>
    <dbReference type="NCBI Taxonomy" id="164546"/>
    <lineage>
        <taxon>Bacteria</taxon>
        <taxon>Pseudomonadati</taxon>
        <taxon>Pseudomonadota</taxon>
        <taxon>Betaproteobacteria</taxon>
        <taxon>Burkholderiales</taxon>
        <taxon>Burkholderiaceae</taxon>
        <taxon>Cupriavidus</taxon>
    </lineage>
</organism>
<dbReference type="AlphaFoldDB" id="A0A375ITG5"/>
<name>A0A375ITG5_9BURK</name>
<gene>
    <name evidence="1" type="ORF">CBM2634_A10061</name>
</gene>
<reference evidence="1 2" key="1">
    <citation type="submission" date="2018-01" db="EMBL/GenBank/DDBJ databases">
        <authorList>
            <person name="Gaut B.S."/>
            <person name="Morton B.R."/>
            <person name="Clegg M.T."/>
            <person name="Duvall M.R."/>
        </authorList>
    </citation>
    <scope>NUCLEOTIDE SEQUENCE [LARGE SCALE GENOMIC DNA]</scope>
    <source>
        <strain evidence="1">Cupriavidus taiwanensis cmp 52</strain>
    </source>
</reference>
<proteinExistence type="predicted"/>
<sequence length="20" mass="2144">MAGSRGGAARRLARLRVTPF</sequence>